<reference evidence="9 10" key="1">
    <citation type="submission" date="2021-12" db="EMBL/GenBank/DDBJ databases">
        <title>High titer production of polyol ester of fatty acids by Rhodotorula paludigena BS15 towards product separation-free biomass refinery.</title>
        <authorList>
            <person name="Mano J."/>
            <person name="Ono H."/>
            <person name="Tanaka T."/>
            <person name="Naito K."/>
            <person name="Sushida H."/>
            <person name="Ike M."/>
            <person name="Tokuyasu K."/>
            <person name="Kitaoka M."/>
        </authorList>
    </citation>
    <scope>NUCLEOTIDE SEQUENCE [LARGE SCALE GENOMIC DNA]</scope>
    <source>
        <strain evidence="9 10">BS15</strain>
    </source>
</reference>
<feature type="region of interest" description="Disordered" evidence="7">
    <location>
        <begin position="730"/>
        <end position="807"/>
    </location>
</feature>
<evidence type="ECO:0000256" key="1">
    <source>
        <dbReference type="ARBA" id="ARBA00004496"/>
    </source>
</evidence>
<feature type="compositionally biased region" description="Basic residues" evidence="7">
    <location>
        <begin position="68"/>
        <end position="77"/>
    </location>
</feature>
<name>A0AAV5G447_9BASI</name>
<proteinExistence type="predicted"/>
<feature type="compositionally biased region" description="Low complexity" evidence="7">
    <location>
        <begin position="688"/>
        <end position="713"/>
    </location>
</feature>
<evidence type="ECO:0000256" key="5">
    <source>
        <dbReference type="ARBA" id="ARBA00022833"/>
    </source>
</evidence>
<evidence type="ECO:0000313" key="9">
    <source>
        <dbReference type="EMBL" id="GJN87096.1"/>
    </source>
</evidence>
<dbReference type="PROSITE" id="PS00518">
    <property type="entry name" value="ZF_RING_1"/>
    <property type="match status" value="1"/>
</dbReference>
<protein>
    <recommendedName>
        <fullName evidence="8">RING-type domain-containing protein</fullName>
    </recommendedName>
</protein>
<dbReference type="SUPFAM" id="SSF57850">
    <property type="entry name" value="RING/U-box"/>
    <property type="match status" value="1"/>
</dbReference>
<feature type="compositionally biased region" description="Low complexity" evidence="7">
    <location>
        <begin position="668"/>
        <end position="680"/>
    </location>
</feature>
<organism evidence="9 10">
    <name type="scientific">Rhodotorula paludigena</name>
    <dbReference type="NCBI Taxonomy" id="86838"/>
    <lineage>
        <taxon>Eukaryota</taxon>
        <taxon>Fungi</taxon>
        <taxon>Dikarya</taxon>
        <taxon>Basidiomycota</taxon>
        <taxon>Pucciniomycotina</taxon>
        <taxon>Microbotryomycetes</taxon>
        <taxon>Sporidiobolales</taxon>
        <taxon>Sporidiobolaceae</taxon>
        <taxon>Rhodotorula</taxon>
    </lineage>
</organism>
<feature type="compositionally biased region" description="Pro residues" evidence="7">
    <location>
        <begin position="57"/>
        <end position="66"/>
    </location>
</feature>
<keyword evidence="2" id="KW-0963">Cytoplasm</keyword>
<dbReference type="GO" id="GO:0000976">
    <property type="term" value="F:transcription cis-regulatory region binding"/>
    <property type="evidence" value="ECO:0007669"/>
    <property type="project" value="TreeGrafter"/>
</dbReference>
<evidence type="ECO:0000313" key="10">
    <source>
        <dbReference type="Proteomes" id="UP001342314"/>
    </source>
</evidence>
<dbReference type="Gene3D" id="3.30.40.10">
    <property type="entry name" value="Zinc/RING finger domain, C3HC4 (zinc finger)"/>
    <property type="match status" value="1"/>
</dbReference>
<gene>
    <name evidence="9" type="ORF">Rhopal_000041-T1</name>
</gene>
<feature type="region of interest" description="Disordered" evidence="7">
    <location>
        <begin position="398"/>
        <end position="497"/>
    </location>
</feature>
<feature type="region of interest" description="Disordered" evidence="7">
    <location>
        <begin position="654"/>
        <end position="715"/>
    </location>
</feature>
<evidence type="ECO:0000259" key="8">
    <source>
        <dbReference type="PROSITE" id="PS50089"/>
    </source>
</evidence>
<feature type="compositionally biased region" description="Pro residues" evidence="7">
    <location>
        <begin position="433"/>
        <end position="442"/>
    </location>
</feature>
<dbReference type="PANTHER" id="PTHR12983:SF9">
    <property type="entry name" value="E3 UBIQUITIN-PROTEIN LIGASE RNF10"/>
    <property type="match status" value="1"/>
</dbReference>
<keyword evidence="4 6" id="KW-0863">Zinc-finger</keyword>
<accession>A0AAV5G447</accession>
<keyword evidence="5" id="KW-0862">Zinc</keyword>
<evidence type="ECO:0000256" key="7">
    <source>
        <dbReference type="SAM" id="MobiDB-lite"/>
    </source>
</evidence>
<feature type="compositionally biased region" description="Basic and acidic residues" evidence="7">
    <location>
        <begin position="605"/>
        <end position="617"/>
    </location>
</feature>
<comment type="subcellular location">
    <subcellularLocation>
        <location evidence="1">Cytoplasm</location>
    </subcellularLocation>
</comment>
<feature type="domain" description="RING-type" evidence="8">
    <location>
        <begin position="160"/>
        <end position="204"/>
    </location>
</feature>
<dbReference type="Pfam" id="PF00097">
    <property type="entry name" value="zf-C3HC4"/>
    <property type="match status" value="1"/>
</dbReference>
<keyword evidence="10" id="KW-1185">Reference proteome</keyword>
<dbReference type="InterPro" id="IPR018957">
    <property type="entry name" value="Znf_C3HC4_RING-type"/>
</dbReference>
<dbReference type="SMART" id="SM00184">
    <property type="entry name" value="RING"/>
    <property type="match status" value="1"/>
</dbReference>
<dbReference type="PANTHER" id="PTHR12983">
    <property type="entry name" value="RING FINGER 10 FAMILY MEMBER"/>
    <property type="match status" value="1"/>
</dbReference>
<dbReference type="CDD" id="cd16536">
    <property type="entry name" value="RING-HC_RNF10"/>
    <property type="match status" value="1"/>
</dbReference>
<dbReference type="PROSITE" id="PS50089">
    <property type="entry name" value="ZF_RING_2"/>
    <property type="match status" value="1"/>
</dbReference>
<dbReference type="GO" id="GO:0008270">
    <property type="term" value="F:zinc ion binding"/>
    <property type="evidence" value="ECO:0007669"/>
    <property type="project" value="UniProtKB-KW"/>
</dbReference>
<dbReference type="InterPro" id="IPR017907">
    <property type="entry name" value="Znf_RING_CS"/>
</dbReference>
<feature type="region of interest" description="Disordered" evidence="7">
    <location>
        <begin position="1"/>
        <end position="90"/>
    </location>
</feature>
<dbReference type="GO" id="GO:0005737">
    <property type="term" value="C:cytoplasm"/>
    <property type="evidence" value="ECO:0007669"/>
    <property type="project" value="UniProtKB-SubCell"/>
</dbReference>
<dbReference type="InterPro" id="IPR039739">
    <property type="entry name" value="MAG2/RNF10"/>
</dbReference>
<feature type="compositionally biased region" description="Basic residues" evidence="7">
    <location>
        <begin position="595"/>
        <end position="604"/>
    </location>
</feature>
<dbReference type="InterPro" id="IPR013083">
    <property type="entry name" value="Znf_RING/FYVE/PHD"/>
</dbReference>
<feature type="region of interest" description="Disordered" evidence="7">
    <location>
        <begin position="593"/>
        <end position="617"/>
    </location>
</feature>
<dbReference type="InterPro" id="IPR001841">
    <property type="entry name" value="Znf_RING"/>
</dbReference>
<evidence type="ECO:0000256" key="2">
    <source>
        <dbReference type="ARBA" id="ARBA00022490"/>
    </source>
</evidence>
<comment type="caution">
    <text evidence="9">The sequence shown here is derived from an EMBL/GenBank/DDBJ whole genome shotgun (WGS) entry which is preliminary data.</text>
</comment>
<feature type="compositionally biased region" description="Low complexity" evidence="7">
    <location>
        <begin position="743"/>
        <end position="778"/>
    </location>
</feature>
<dbReference type="GO" id="GO:0045944">
    <property type="term" value="P:positive regulation of transcription by RNA polymerase II"/>
    <property type="evidence" value="ECO:0007669"/>
    <property type="project" value="TreeGrafter"/>
</dbReference>
<evidence type="ECO:0000256" key="4">
    <source>
        <dbReference type="ARBA" id="ARBA00022771"/>
    </source>
</evidence>
<dbReference type="AlphaFoldDB" id="A0AAV5G447"/>
<keyword evidence="3" id="KW-0479">Metal-binding</keyword>
<sequence>MPLNAAAASTSPHLKAGSSGGGGGGGGNAAAVGGGAGRRGGRRDQQDLNHLLGFTLPPRPPPPAPTHLPRRSARRSAHSGAGGGHHAHQSAAWGRERFVHQHRFVVQPGKDYTVHFADPDIHLDWSDILQVILPVGGSAIASVTTHRVDQGGEEHGKPACPICLSEPTAARMTKCGHVFCYPCVLHYLALADPGQKERKCPVCHDFIHAKDLKSVKWFTPSGVSTKPPSPHPSAPLSEPIDADLARALELSKLDAHPRSASSAQHPPSSGETLKMRLIRRPQLTTLALPRSSTWPSDAVQSLRAPWQFTPDAFTYAKFMLGAPDYMRDELSGEKRELEREIQTLRRFGVRGGTDEELGIVFVEAALGKVDEQLAKVELLKTTSVMTARKKALRELQEVQDRAGAADGADRLPPVTDTSASELEADEPTRKTALPPPVPPVHDPIPIDFLHSRGGTPLSSTAQPFVPASTSSAPPSSPPQVGRARPNQRKNVLPPQQQASEDPAYYFYQAASGQPIFLQPLDIRILKSHFGTYQAMPDTIDVAVEGADEGSMNDELRRRCKWLSHLPLASELVFVEADLSRVVSRKSLEPYAAALKQRRTKRREKARKEDRAKLRSEQAARDALPVFESTYAHGATAPAGAGGLPWGFAASDSSWDDTHAFPAPPGSSPPSSTTAAAAASSPRPPPAARPSFASALHASSRSTSAAQHASAQSAWDDDFEDRWGEFEEQLGRQRVAAGATSPRGRSGTATPAAAAAAGGREGSAPGTPAGAAGANVNVSEGGGQGKKGRNKGKKLVLNLSGSALRGTG</sequence>
<dbReference type="EMBL" id="BQKY01000001">
    <property type="protein sequence ID" value="GJN87096.1"/>
    <property type="molecule type" value="Genomic_DNA"/>
</dbReference>
<dbReference type="Proteomes" id="UP001342314">
    <property type="component" value="Unassembled WGS sequence"/>
</dbReference>
<evidence type="ECO:0000256" key="3">
    <source>
        <dbReference type="ARBA" id="ARBA00022723"/>
    </source>
</evidence>
<feature type="compositionally biased region" description="Gly residues" evidence="7">
    <location>
        <begin position="18"/>
        <end position="38"/>
    </location>
</feature>
<evidence type="ECO:0000256" key="6">
    <source>
        <dbReference type="PROSITE-ProRule" id="PRU00175"/>
    </source>
</evidence>